<accession>A0AAV4CET1</accession>
<sequence>MTPRSRKLVIVQSDGVVKVFSYADTKVKMKVPCWCPRCSTSTDEGEGREEQQNDDRLTKNRFDGRSRTSSVTSSGSGSRGSRSGSESFGPLSPSSPVFHTPHLNGRMKKF</sequence>
<evidence type="ECO:0000313" key="2">
    <source>
        <dbReference type="EMBL" id="GFO29732.1"/>
    </source>
</evidence>
<comment type="caution">
    <text evidence="2">The sequence shown here is derived from an EMBL/GenBank/DDBJ whole genome shotgun (WGS) entry which is preliminary data.</text>
</comment>
<protein>
    <submittedName>
        <fullName evidence="2">Uncharacterized protein</fullName>
    </submittedName>
</protein>
<reference evidence="2 3" key="1">
    <citation type="journal article" date="2021" name="Elife">
        <title>Chloroplast acquisition without the gene transfer in kleptoplastic sea slugs, Plakobranchus ocellatus.</title>
        <authorList>
            <person name="Maeda T."/>
            <person name="Takahashi S."/>
            <person name="Yoshida T."/>
            <person name="Shimamura S."/>
            <person name="Takaki Y."/>
            <person name="Nagai Y."/>
            <person name="Toyoda A."/>
            <person name="Suzuki Y."/>
            <person name="Arimoto A."/>
            <person name="Ishii H."/>
            <person name="Satoh N."/>
            <person name="Nishiyama T."/>
            <person name="Hasebe M."/>
            <person name="Maruyama T."/>
            <person name="Minagawa J."/>
            <person name="Obokata J."/>
            <person name="Shigenobu S."/>
        </authorList>
    </citation>
    <scope>NUCLEOTIDE SEQUENCE [LARGE SCALE GENOMIC DNA]</scope>
</reference>
<dbReference type="EMBL" id="BLXT01006199">
    <property type="protein sequence ID" value="GFO29732.1"/>
    <property type="molecule type" value="Genomic_DNA"/>
</dbReference>
<proteinExistence type="predicted"/>
<evidence type="ECO:0000313" key="3">
    <source>
        <dbReference type="Proteomes" id="UP000735302"/>
    </source>
</evidence>
<name>A0AAV4CET1_9GAST</name>
<feature type="compositionally biased region" description="Low complexity" evidence="1">
    <location>
        <begin position="67"/>
        <end position="87"/>
    </location>
</feature>
<dbReference type="AlphaFoldDB" id="A0AAV4CET1"/>
<feature type="compositionally biased region" description="Basic and acidic residues" evidence="1">
    <location>
        <begin position="48"/>
        <end position="66"/>
    </location>
</feature>
<gene>
    <name evidence="2" type="ORF">PoB_005623700</name>
</gene>
<organism evidence="2 3">
    <name type="scientific">Plakobranchus ocellatus</name>
    <dbReference type="NCBI Taxonomy" id="259542"/>
    <lineage>
        <taxon>Eukaryota</taxon>
        <taxon>Metazoa</taxon>
        <taxon>Spiralia</taxon>
        <taxon>Lophotrochozoa</taxon>
        <taxon>Mollusca</taxon>
        <taxon>Gastropoda</taxon>
        <taxon>Heterobranchia</taxon>
        <taxon>Euthyneura</taxon>
        <taxon>Panpulmonata</taxon>
        <taxon>Sacoglossa</taxon>
        <taxon>Placobranchoidea</taxon>
        <taxon>Plakobranchidae</taxon>
        <taxon>Plakobranchus</taxon>
    </lineage>
</organism>
<keyword evidence="3" id="KW-1185">Reference proteome</keyword>
<feature type="region of interest" description="Disordered" evidence="1">
    <location>
        <begin position="35"/>
        <end position="110"/>
    </location>
</feature>
<evidence type="ECO:0000256" key="1">
    <source>
        <dbReference type="SAM" id="MobiDB-lite"/>
    </source>
</evidence>
<dbReference type="Proteomes" id="UP000735302">
    <property type="component" value="Unassembled WGS sequence"/>
</dbReference>